<dbReference type="PROSITE" id="PS51197">
    <property type="entry name" value="HTH_RRF2_2"/>
    <property type="match status" value="1"/>
</dbReference>
<proteinExistence type="predicted"/>
<organism evidence="1 2">
    <name type="scientific">Chitinophaga cymbidii</name>
    <dbReference type="NCBI Taxonomy" id="1096750"/>
    <lineage>
        <taxon>Bacteria</taxon>
        <taxon>Pseudomonadati</taxon>
        <taxon>Bacteroidota</taxon>
        <taxon>Chitinophagia</taxon>
        <taxon>Chitinophagales</taxon>
        <taxon>Chitinophagaceae</taxon>
        <taxon>Chitinophaga</taxon>
    </lineage>
</organism>
<dbReference type="Pfam" id="PF02082">
    <property type="entry name" value="Rrf2"/>
    <property type="match status" value="1"/>
</dbReference>
<dbReference type="Gene3D" id="1.10.10.10">
    <property type="entry name" value="Winged helix-like DNA-binding domain superfamily/Winged helix DNA-binding domain"/>
    <property type="match status" value="1"/>
</dbReference>
<dbReference type="SUPFAM" id="SSF46785">
    <property type="entry name" value="Winged helix' DNA-binding domain"/>
    <property type="match status" value="1"/>
</dbReference>
<dbReference type="OrthoDB" id="213028at2"/>
<accession>A0A512RT95</accession>
<dbReference type="EMBL" id="BKAU01000010">
    <property type="protein sequence ID" value="GEP98921.1"/>
    <property type="molecule type" value="Genomic_DNA"/>
</dbReference>
<dbReference type="InterPro" id="IPR036388">
    <property type="entry name" value="WH-like_DNA-bd_sf"/>
</dbReference>
<dbReference type="RefSeq" id="WP_146867548.1">
    <property type="nucleotide sequence ID" value="NZ_BKAU01000010.1"/>
</dbReference>
<dbReference type="Proteomes" id="UP000321436">
    <property type="component" value="Unassembled WGS sequence"/>
</dbReference>
<keyword evidence="2" id="KW-1185">Reference proteome</keyword>
<dbReference type="PANTHER" id="PTHR33221:SF15">
    <property type="entry name" value="HTH-TYPE TRANSCRIPTIONAL REGULATOR YWGB-RELATED"/>
    <property type="match status" value="1"/>
</dbReference>
<name>A0A512RT95_9BACT</name>
<sequence length="134" mass="14872">MGNVRFATAIHIMTLLAYMDEEVLSSEYIAGSININPVLVRKELVNLRNHGLVQSREGKGGGAMLAKPPKQILLADIYNAVRQAPLLGRSNHPNPACEVGRQINRHIEDLYDKAEQTLVHQLGKTTLADFVKKF</sequence>
<dbReference type="GO" id="GO:0005829">
    <property type="term" value="C:cytosol"/>
    <property type="evidence" value="ECO:0007669"/>
    <property type="project" value="TreeGrafter"/>
</dbReference>
<dbReference type="AlphaFoldDB" id="A0A512RT95"/>
<reference evidence="1 2" key="1">
    <citation type="submission" date="2019-07" db="EMBL/GenBank/DDBJ databases">
        <title>Whole genome shotgun sequence of Chitinophaga cymbidii NBRC 109752.</title>
        <authorList>
            <person name="Hosoyama A."/>
            <person name="Uohara A."/>
            <person name="Ohji S."/>
            <person name="Ichikawa N."/>
        </authorList>
    </citation>
    <scope>NUCLEOTIDE SEQUENCE [LARGE SCALE GENOMIC DNA]</scope>
    <source>
        <strain evidence="1 2">NBRC 109752</strain>
    </source>
</reference>
<dbReference type="PANTHER" id="PTHR33221">
    <property type="entry name" value="WINGED HELIX-TURN-HELIX TRANSCRIPTIONAL REGULATOR, RRF2 FAMILY"/>
    <property type="match status" value="1"/>
</dbReference>
<dbReference type="GO" id="GO:0003700">
    <property type="term" value="F:DNA-binding transcription factor activity"/>
    <property type="evidence" value="ECO:0007669"/>
    <property type="project" value="TreeGrafter"/>
</dbReference>
<protein>
    <submittedName>
        <fullName evidence="1">Rrf2 family transcriptional regulator</fullName>
    </submittedName>
</protein>
<comment type="caution">
    <text evidence="1">The sequence shown here is derived from an EMBL/GenBank/DDBJ whole genome shotgun (WGS) entry which is preliminary data.</text>
</comment>
<dbReference type="InterPro" id="IPR036390">
    <property type="entry name" value="WH_DNA-bd_sf"/>
</dbReference>
<evidence type="ECO:0000313" key="2">
    <source>
        <dbReference type="Proteomes" id="UP000321436"/>
    </source>
</evidence>
<dbReference type="InterPro" id="IPR000944">
    <property type="entry name" value="Tscrpt_reg_Rrf2"/>
</dbReference>
<gene>
    <name evidence="1" type="ORF">CCY01nite_51810</name>
</gene>
<evidence type="ECO:0000313" key="1">
    <source>
        <dbReference type="EMBL" id="GEP98921.1"/>
    </source>
</evidence>